<keyword evidence="7" id="KW-0472">Membrane</keyword>
<keyword evidence="7" id="KW-1133">Transmembrane helix</keyword>
<dbReference type="InterPro" id="IPR036097">
    <property type="entry name" value="HisK_dim/P_sf"/>
</dbReference>
<dbReference type="CDD" id="cd00082">
    <property type="entry name" value="HisKA"/>
    <property type="match status" value="1"/>
</dbReference>
<dbReference type="InterPro" id="IPR003661">
    <property type="entry name" value="HisK_dim/P_dom"/>
</dbReference>
<dbReference type="RefSeq" id="WP_154548806.1">
    <property type="nucleotide sequence ID" value="NZ_VUMX01000014.1"/>
</dbReference>
<evidence type="ECO:0000256" key="1">
    <source>
        <dbReference type="ARBA" id="ARBA00000085"/>
    </source>
</evidence>
<evidence type="ECO:0000259" key="8">
    <source>
        <dbReference type="PROSITE" id="PS50109"/>
    </source>
</evidence>
<dbReference type="SMART" id="SM00387">
    <property type="entry name" value="HATPase_c"/>
    <property type="match status" value="1"/>
</dbReference>
<keyword evidence="10" id="KW-1185">Reference proteome</keyword>
<keyword evidence="3" id="KW-0597">Phosphoprotein</keyword>
<dbReference type="InterPro" id="IPR003594">
    <property type="entry name" value="HATPase_dom"/>
</dbReference>
<dbReference type="PROSITE" id="PS50109">
    <property type="entry name" value="HIS_KIN"/>
    <property type="match status" value="1"/>
</dbReference>
<dbReference type="Proteomes" id="UP000438120">
    <property type="component" value="Unassembled WGS sequence"/>
</dbReference>
<accession>A0A6A8MEK7</accession>
<evidence type="ECO:0000313" key="10">
    <source>
        <dbReference type="Proteomes" id="UP000438120"/>
    </source>
</evidence>
<dbReference type="EMBL" id="VUMX01000014">
    <property type="protein sequence ID" value="MST87225.1"/>
    <property type="molecule type" value="Genomic_DNA"/>
</dbReference>
<evidence type="ECO:0000256" key="6">
    <source>
        <dbReference type="ARBA" id="ARBA00023012"/>
    </source>
</evidence>
<keyword evidence="4" id="KW-0808">Transferase</keyword>
<sequence>MIKTIRRRFMWLATTSLFLVMIISFASLIGISYFRSSSEADEILTVIVKNNGRLDIKEAKNRLGDQYSREGMFKYRYFTGMLDTSKRKTSVIDSGHIIADSLNSVLSKDEEVAKAVKNGELRGTLRSSHMRFRYLAKKIAKNKYFICYIDLAPLMQSTMLLAKYAMIFTLGGILIFLAIMSLLAGKAVQPIKDAYDKQRRFITNAGHELKTPLAVISANAEMEELLGNDDEWNQSTIEQVQRMTRLIDELITVTRMSEPEELVLSPVNFSEKVEEAAKSFKSVLAKDGKDYEVKVEPNLYVNAESRSLLEVVNILIDNAQKYCDDHGKVLVVLAKSRLNQNAVLTVSNSYQNGKNVDTKRFFERFYREDESHHHDEQKKSGFGIGLSMAQDLVYTFGGKISAHWEDGVMTFVVTLKRITPKKLAASENND</sequence>
<dbReference type="Pfam" id="PF00512">
    <property type="entry name" value="HisKA"/>
    <property type="match status" value="1"/>
</dbReference>
<dbReference type="InterPro" id="IPR005467">
    <property type="entry name" value="His_kinase_dom"/>
</dbReference>
<dbReference type="GO" id="GO:0000155">
    <property type="term" value="F:phosphorelay sensor kinase activity"/>
    <property type="evidence" value="ECO:0007669"/>
    <property type="project" value="InterPro"/>
</dbReference>
<dbReference type="SUPFAM" id="SSF47384">
    <property type="entry name" value="Homodimeric domain of signal transducing histidine kinase"/>
    <property type="match status" value="1"/>
</dbReference>
<name>A0A6A8MEK7_9LACO</name>
<dbReference type="Gene3D" id="3.30.565.10">
    <property type="entry name" value="Histidine kinase-like ATPase, C-terminal domain"/>
    <property type="match status" value="1"/>
</dbReference>
<evidence type="ECO:0000256" key="5">
    <source>
        <dbReference type="ARBA" id="ARBA00022777"/>
    </source>
</evidence>
<reference evidence="9 10" key="1">
    <citation type="submission" date="2019-08" db="EMBL/GenBank/DDBJ databases">
        <title>In-depth cultivation of the pig gut microbiome towards novel bacterial diversity and tailored functional studies.</title>
        <authorList>
            <person name="Wylensek D."/>
            <person name="Hitch T.C.A."/>
            <person name="Clavel T."/>
        </authorList>
    </citation>
    <scope>NUCLEOTIDE SEQUENCE [LARGE SCALE GENOMIC DNA]</scope>
    <source>
        <strain evidence="9 10">Bifido-178-WT-2B</strain>
    </source>
</reference>
<organism evidence="9 10">
    <name type="scientific">Lactobacillus porci</name>
    <dbReference type="NCBI Taxonomy" id="2012477"/>
    <lineage>
        <taxon>Bacteria</taxon>
        <taxon>Bacillati</taxon>
        <taxon>Bacillota</taxon>
        <taxon>Bacilli</taxon>
        <taxon>Lactobacillales</taxon>
        <taxon>Lactobacillaceae</taxon>
        <taxon>Lactobacillus</taxon>
    </lineage>
</organism>
<feature type="domain" description="Histidine kinase" evidence="8">
    <location>
        <begin position="204"/>
        <end position="419"/>
    </location>
</feature>
<dbReference type="OrthoDB" id="9813151at2"/>
<comment type="catalytic activity">
    <reaction evidence="1">
        <text>ATP + protein L-histidine = ADP + protein N-phospho-L-histidine.</text>
        <dbReference type="EC" id="2.7.13.3"/>
    </reaction>
</comment>
<keyword evidence="6" id="KW-0902">Two-component regulatory system</keyword>
<evidence type="ECO:0000256" key="7">
    <source>
        <dbReference type="SAM" id="Phobius"/>
    </source>
</evidence>
<dbReference type="Gene3D" id="1.10.287.130">
    <property type="match status" value="1"/>
</dbReference>
<feature type="transmembrane region" description="Helical" evidence="7">
    <location>
        <begin position="164"/>
        <end position="184"/>
    </location>
</feature>
<dbReference type="EC" id="2.7.13.3" evidence="2"/>
<evidence type="ECO:0000256" key="4">
    <source>
        <dbReference type="ARBA" id="ARBA00022679"/>
    </source>
</evidence>
<feature type="transmembrane region" description="Helical" evidence="7">
    <location>
        <begin position="12"/>
        <end position="34"/>
    </location>
</feature>
<dbReference type="Pfam" id="PF02518">
    <property type="entry name" value="HATPase_c"/>
    <property type="match status" value="1"/>
</dbReference>
<proteinExistence type="predicted"/>
<gene>
    <name evidence="9" type="ORF">FYJ62_06140</name>
</gene>
<keyword evidence="7" id="KW-0812">Transmembrane</keyword>
<dbReference type="SMART" id="SM00388">
    <property type="entry name" value="HisKA"/>
    <property type="match status" value="1"/>
</dbReference>
<keyword evidence="5 9" id="KW-0418">Kinase</keyword>
<dbReference type="AlphaFoldDB" id="A0A6A8MEK7"/>
<dbReference type="CDD" id="cd00075">
    <property type="entry name" value="HATPase"/>
    <property type="match status" value="1"/>
</dbReference>
<evidence type="ECO:0000256" key="3">
    <source>
        <dbReference type="ARBA" id="ARBA00022553"/>
    </source>
</evidence>
<evidence type="ECO:0000313" key="9">
    <source>
        <dbReference type="EMBL" id="MST87225.1"/>
    </source>
</evidence>
<dbReference type="InterPro" id="IPR036890">
    <property type="entry name" value="HATPase_C_sf"/>
</dbReference>
<dbReference type="PANTHER" id="PTHR43547">
    <property type="entry name" value="TWO-COMPONENT HISTIDINE KINASE"/>
    <property type="match status" value="1"/>
</dbReference>
<evidence type="ECO:0000256" key="2">
    <source>
        <dbReference type="ARBA" id="ARBA00012438"/>
    </source>
</evidence>
<dbReference type="SUPFAM" id="SSF55874">
    <property type="entry name" value="ATPase domain of HSP90 chaperone/DNA topoisomerase II/histidine kinase"/>
    <property type="match status" value="1"/>
</dbReference>
<dbReference type="PANTHER" id="PTHR43547:SF2">
    <property type="entry name" value="HYBRID SIGNAL TRANSDUCTION HISTIDINE KINASE C"/>
    <property type="match status" value="1"/>
</dbReference>
<comment type="caution">
    <text evidence="9">The sequence shown here is derived from an EMBL/GenBank/DDBJ whole genome shotgun (WGS) entry which is preliminary data.</text>
</comment>
<protein>
    <recommendedName>
        <fullName evidence="2">histidine kinase</fullName>
        <ecNumber evidence="2">2.7.13.3</ecNumber>
    </recommendedName>
</protein>